<name>A0A6L2ZX59_9LACT</name>
<evidence type="ECO:0000313" key="2">
    <source>
        <dbReference type="Proteomes" id="UP000504756"/>
    </source>
</evidence>
<proteinExistence type="predicted"/>
<gene>
    <name evidence="1" type="ORF">ikelab_15500</name>
</gene>
<dbReference type="RefSeq" id="WP_176490484.1">
    <property type="nucleotide sequence ID" value="NZ_BLXU01000009.1"/>
</dbReference>
<dbReference type="Proteomes" id="UP000504756">
    <property type="component" value="Unassembled WGS sequence"/>
</dbReference>
<protein>
    <submittedName>
        <fullName evidence="1">Uncharacterized protein</fullName>
    </submittedName>
</protein>
<comment type="caution">
    <text evidence="1">The sequence shown here is derived from an EMBL/GenBank/DDBJ whole genome shotgun (WGS) entry which is preliminary data.</text>
</comment>
<sequence>MEELQVEIEFKNIDELKKLLQSAINQIEQLEGTLDKISKFKIQVV</sequence>
<dbReference type="EMBL" id="BLXU01000009">
    <property type="protein sequence ID" value="GFO52275.1"/>
    <property type="molecule type" value="Genomic_DNA"/>
</dbReference>
<dbReference type="AlphaFoldDB" id="A0A6L2ZX59"/>
<evidence type="ECO:0000313" key="1">
    <source>
        <dbReference type="EMBL" id="GFO52275.1"/>
    </source>
</evidence>
<accession>A0A6L2ZX59</accession>
<organism evidence="1 2">
    <name type="scientific">Lactococcus garvieae</name>
    <dbReference type="NCBI Taxonomy" id="1363"/>
    <lineage>
        <taxon>Bacteria</taxon>
        <taxon>Bacillati</taxon>
        <taxon>Bacillota</taxon>
        <taxon>Bacilli</taxon>
        <taxon>Lactobacillales</taxon>
        <taxon>Streptococcaceae</taxon>
        <taxon>Lactococcus</taxon>
    </lineage>
</organism>
<reference evidence="1 2" key="1">
    <citation type="submission" date="2020-06" db="EMBL/GenBank/DDBJ databases">
        <title>Draft genome sequence of Lactic acid bacteria from Okinawan-style tofu.</title>
        <authorList>
            <person name="Takara I."/>
            <person name="Ikematsu S."/>
        </authorList>
    </citation>
    <scope>NUCLEOTIDE SEQUENCE [LARGE SCALE GENOMIC DNA]</scope>
    <source>
        <strain evidence="2">lg38</strain>
    </source>
</reference>